<feature type="domain" description="FAM194 C-terminal" evidence="6">
    <location>
        <begin position="314"/>
        <end position="515"/>
    </location>
</feature>
<comment type="similarity">
    <text evidence="1">Belongs to the SINA (Seven in absentia) family.</text>
</comment>
<protein>
    <submittedName>
        <fullName evidence="7">Glutamate-rich protein 6</fullName>
    </submittedName>
</protein>
<comment type="caution">
    <text evidence="7">The sequence shown here is derived from an EMBL/GenBank/DDBJ whole genome shotgun (WGS) entry which is preliminary data.</text>
</comment>
<dbReference type="SUPFAM" id="SSF49599">
    <property type="entry name" value="TRAF domain-like"/>
    <property type="match status" value="1"/>
</dbReference>
<dbReference type="CDD" id="cd03829">
    <property type="entry name" value="Sina"/>
    <property type="match status" value="1"/>
</dbReference>
<keyword evidence="4" id="KW-0862">Zinc</keyword>
<organism evidence="7 8">
    <name type="scientific">Grus japonensis</name>
    <name type="common">Japanese crane</name>
    <name type="synonym">Red-crowned crane</name>
    <dbReference type="NCBI Taxonomy" id="30415"/>
    <lineage>
        <taxon>Eukaryota</taxon>
        <taxon>Metazoa</taxon>
        <taxon>Chordata</taxon>
        <taxon>Craniata</taxon>
        <taxon>Vertebrata</taxon>
        <taxon>Euteleostomi</taxon>
        <taxon>Archelosauria</taxon>
        <taxon>Archosauria</taxon>
        <taxon>Dinosauria</taxon>
        <taxon>Saurischia</taxon>
        <taxon>Theropoda</taxon>
        <taxon>Coelurosauria</taxon>
        <taxon>Aves</taxon>
        <taxon>Neognathae</taxon>
        <taxon>Neoaves</taxon>
        <taxon>Gruiformes</taxon>
        <taxon>Gruidae</taxon>
        <taxon>Grus</taxon>
    </lineage>
</organism>
<dbReference type="InterPro" id="IPR018121">
    <property type="entry name" value="7-in-absentia-prot_TRAF-dom"/>
</dbReference>
<dbReference type="GO" id="GO:0008270">
    <property type="term" value="F:zinc ion binding"/>
    <property type="evidence" value="ECO:0007669"/>
    <property type="project" value="UniProtKB-KW"/>
</dbReference>
<keyword evidence="8" id="KW-1185">Reference proteome</keyword>
<evidence type="ECO:0000313" key="7">
    <source>
        <dbReference type="EMBL" id="GAB0193825.1"/>
    </source>
</evidence>
<dbReference type="Pfam" id="PF14977">
    <property type="entry name" value="FAM194"/>
    <property type="match status" value="1"/>
</dbReference>
<feature type="domain" description="Seven-in-absentia protein TRAF-like" evidence="5">
    <location>
        <begin position="3"/>
        <end position="98"/>
    </location>
</feature>
<evidence type="ECO:0000313" key="8">
    <source>
        <dbReference type="Proteomes" id="UP001623348"/>
    </source>
</evidence>
<dbReference type="EMBL" id="BAAFJT010000009">
    <property type="protein sequence ID" value="GAB0193825.1"/>
    <property type="molecule type" value="Genomic_DNA"/>
</dbReference>
<dbReference type="Proteomes" id="UP001623348">
    <property type="component" value="Unassembled WGS sequence"/>
</dbReference>
<proteinExistence type="inferred from homology"/>
<sequence length="554" mass="62180">MMQSCFGHHFMLVLEKQEKYEGHQQFFAIVLLIGTRKQAENFAYRLELNGNRRRLTWEATPRSIHDGVSAAILNSDCLVFDTAIAHLFADNGNLGINIRFHIAVCIFHFEFKEDFVTLFKKSLNTLPSVGLPTLLAYRPESSRENMQTETEEDSAPRCEYCGSLLKPFPPLEGACPASQDYDSKFCCERNRDLYEFIVSERKNHEGARSVAIAVGPHESHGTEAERLLSKERAYQRQQERRLARQLAFLAAEPSVAERSHQTGTISYLLSQEPPSPQGRTLVPGESAAKPEEEPISYSVTCCDFTPVGGKVVKNELLEKYYKHGGKFLTMLPDGTAQLFYPSGNLAVIVVREKKELICIVQEDTPNNAGIQAVFKSNGRSTCYYPNGAVWITMTIQGGQYLDRAGNRVRRWTWPNSVVSSGPHVPLSPIFISLNRHVGVRILGQDKITVSFLAMGQQAKFNVGTKVQVSGIGRLPPPARLGKDELLLLAFRVRILRLCDRLRGCLNFPSNEQWEKMQPPAYLITQTLKILQLCTTSDISDELRSSVQVIVNAQL</sequence>
<evidence type="ECO:0000259" key="6">
    <source>
        <dbReference type="Pfam" id="PF14977"/>
    </source>
</evidence>
<evidence type="ECO:0000259" key="5">
    <source>
        <dbReference type="Pfam" id="PF03145"/>
    </source>
</evidence>
<dbReference type="PANTHER" id="PTHR23093:SF18">
    <property type="entry name" value="GLUTAMATE RICH 6"/>
    <property type="match status" value="1"/>
</dbReference>
<gene>
    <name evidence="7" type="ORF">GRJ2_001847800</name>
</gene>
<dbReference type="FunFam" id="2.60.210.10:FF:000002">
    <property type="entry name" value="E3 ubiquitin-protein ligase"/>
    <property type="match status" value="1"/>
</dbReference>
<dbReference type="AlphaFoldDB" id="A0ABC9X807"/>
<dbReference type="InterPro" id="IPR008974">
    <property type="entry name" value="TRAF-like"/>
</dbReference>
<evidence type="ECO:0000256" key="1">
    <source>
        <dbReference type="ARBA" id="ARBA00009119"/>
    </source>
</evidence>
<evidence type="ECO:0000256" key="2">
    <source>
        <dbReference type="ARBA" id="ARBA00022723"/>
    </source>
</evidence>
<evidence type="ECO:0000256" key="3">
    <source>
        <dbReference type="ARBA" id="ARBA00022771"/>
    </source>
</evidence>
<keyword evidence="3" id="KW-0863">Zinc-finger</keyword>
<evidence type="ECO:0000256" key="4">
    <source>
        <dbReference type="ARBA" id="ARBA00022833"/>
    </source>
</evidence>
<name>A0ABC9X807_GRUJA</name>
<dbReference type="InterPro" id="IPR029281">
    <property type="entry name" value="FAM194_C"/>
</dbReference>
<dbReference type="PANTHER" id="PTHR23093">
    <property type="entry name" value="SIMILAR TO CHROMOSOME 3 OPEN READING FRAME 20"/>
    <property type="match status" value="1"/>
</dbReference>
<dbReference type="Pfam" id="PF03145">
    <property type="entry name" value="Sina_TRAF"/>
    <property type="match status" value="1"/>
</dbReference>
<keyword evidence="2" id="KW-0479">Metal-binding</keyword>
<dbReference type="Gene3D" id="2.60.210.10">
    <property type="entry name" value="Apoptosis, Tumor Necrosis Factor Receptor Associated Protein 2, Chain A"/>
    <property type="match status" value="1"/>
</dbReference>
<accession>A0ABC9X807</accession>
<reference evidence="7 8" key="1">
    <citation type="submission" date="2024-06" db="EMBL/GenBank/DDBJ databases">
        <title>The draft genome of Grus japonensis, version 3.</title>
        <authorList>
            <person name="Nabeshima K."/>
            <person name="Suzuki S."/>
            <person name="Onuma M."/>
        </authorList>
    </citation>
    <scope>NUCLEOTIDE SEQUENCE [LARGE SCALE GENOMIC DNA]</scope>
    <source>
        <strain evidence="7 8">451A</strain>
    </source>
</reference>